<evidence type="ECO:0000313" key="8">
    <source>
        <dbReference type="EMBL" id="KAK9417002.1"/>
    </source>
</evidence>
<dbReference type="Pfam" id="PF01494">
    <property type="entry name" value="FAD_binding_3"/>
    <property type="match status" value="1"/>
</dbReference>
<dbReference type="InterPro" id="IPR002938">
    <property type="entry name" value="FAD-bd"/>
</dbReference>
<dbReference type="Pfam" id="PF13450">
    <property type="entry name" value="NAD_binding_8"/>
    <property type="match status" value="1"/>
</dbReference>
<sequence>MPSAIAANNDGSRSRVKVIIVGAGFGGLTAAVECHRQGLDVEIYEAFSELKVLGDIISFGANAGRIFYRWSDGEVAARLRKECIDLSEYGFRIHKFDTGEIVARQPSSKVQKDAPVLNGHRGELHEIVFNYVRDELRIPIHLGKKVMKYFESEDDAGIELDSGEKVFCDCVIGADGVRSKARELVLGYEDKPKSSGYAIWRAWFPSTELARDPRTAEFCVNGDTFNGWIGPDAHFLFSTLKGGKCCSFVLTHRDTYDIEESWSFPGKIEEVLEVLADWDPICSAIVEKAPSLVDWKLVYREPLPHWVSNKGRIALIGDAAHPFLPTSTQGASQAMEDAVTIAMCLKKAGKDRVGRALQAYQDIRYERVKAVQKTGESTREMWHKADWTKVKENPDSIKLPREDWILQFDAQEHAAEVLNGIFAEGQS</sequence>
<comment type="similarity">
    <text evidence="2">Belongs to the paxM FAD-dependent monooxygenase family.</text>
</comment>
<dbReference type="InterPro" id="IPR036188">
    <property type="entry name" value="FAD/NAD-bd_sf"/>
</dbReference>
<dbReference type="SUPFAM" id="SSF51905">
    <property type="entry name" value="FAD/NAD(P)-binding domain"/>
    <property type="match status" value="1"/>
</dbReference>
<dbReference type="PANTHER" id="PTHR13789">
    <property type="entry name" value="MONOOXYGENASE"/>
    <property type="match status" value="1"/>
</dbReference>
<keyword evidence="5" id="KW-0560">Oxidoreductase</keyword>
<dbReference type="PANTHER" id="PTHR13789:SF187">
    <property type="entry name" value="MONOOXYGENASE"/>
    <property type="match status" value="1"/>
</dbReference>
<keyword evidence="6" id="KW-0503">Monooxygenase</keyword>
<gene>
    <name evidence="8" type="ORF">SUNI508_09241</name>
</gene>
<dbReference type="EMBL" id="JARVKF010000402">
    <property type="protein sequence ID" value="KAK9417002.1"/>
    <property type="molecule type" value="Genomic_DNA"/>
</dbReference>
<feature type="domain" description="FAD-binding" evidence="7">
    <location>
        <begin position="309"/>
        <end position="371"/>
    </location>
</feature>
<keyword evidence="3" id="KW-0285">Flavoprotein</keyword>
<dbReference type="SUPFAM" id="SSF54373">
    <property type="entry name" value="FAD-linked reductases, C-terminal domain"/>
    <property type="match status" value="1"/>
</dbReference>
<organism evidence="8 9">
    <name type="scientific">Seiridium unicorne</name>
    <dbReference type="NCBI Taxonomy" id="138068"/>
    <lineage>
        <taxon>Eukaryota</taxon>
        <taxon>Fungi</taxon>
        <taxon>Dikarya</taxon>
        <taxon>Ascomycota</taxon>
        <taxon>Pezizomycotina</taxon>
        <taxon>Sordariomycetes</taxon>
        <taxon>Xylariomycetidae</taxon>
        <taxon>Amphisphaeriales</taxon>
        <taxon>Sporocadaceae</taxon>
        <taxon>Seiridium</taxon>
    </lineage>
</organism>
<dbReference type="Proteomes" id="UP001408356">
    <property type="component" value="Unassembled WGS sequence"/>
</dbReference>
<keyword evidence="4" id="KW-0274">FAD</keyword>
<evidence type="ECO:0000256" key="2">
    <source>
        <dbReference type="ARBA" id="ARBA00007992"/>
    </source>
</evidence>
<evidence type="ECO:0000259" key="7">
    <source>
        <dbReference type="Pfam" id="PF01494"/>
    </source>
</evidence>
<evidence type="ECO:0000256" key="6">
    <source>
        <dbReference type="ARBA" id="ARBA00023033"/>
    </source>
</evidence>
<evidence type="ECO:0000313" key="9">
    <source>
        <dbReference type="Proteomes" id="UP001408356"/>
    </source>
</evidence>
<comment type="caution">
    <text evidence="8">The sequence shown here is derived from an EMBL/GenBank/DDBJ whole genome shotgun (WGS) entry which is preliminary data.</text>
</comment>
<evidence type="ECO:0000256" key="3">
    <source>
        <dbReference type="ARBA" id="ARBA00022630"/>
    </source>
</evidence>
<reference evidence="8 9" key="1">
    <citation type="journal article" date="2024" name="J. Plant Pathol.">
        <title>Sequence and assembly of the genome of Seiridium unicorne, isolate CBS 538.82, causal agent of cypress canker disease.</title>
        <authorList>
            <person name="Scali E."/>
            <person name="Rocca G.D."/>
            <person name="Danti R."/>
            <person name="Garbelotto M."/>
            <person name="Barberini S."/>
            <person name="Baroncelli R."/>
            <person name="Emiliani G."/>
        </authorList>
    </citation>
    <scope>NUCLEOTIDE SEQUENCE [LARGE SCALE GENOMIC DNA]</scope>
    <source>
        <strain evidence="8 9">BM-138-508</strain>
    </source>
</reference>
<dbReference type="InterPro" id="IPR050493">
    <property type="entry name" value="FAD-dep_Monooxygenase_BioMet"/>
</dbReference>
<evidence type="ECO:0000256" key="5">
    <source>
        <dbReference type="ARBA" id="ARBA00023002"/>
    </source>
</evidence>
<comment type="pathway">
    <text evidence="1">Secondary metabolite biosynthesis.</text>
</comment>
<evidence type="ECO:0000256" key="1">
    <source>
        <dbReference type="ARBA" id="ARBA00005179"/>
    </source>
</evidence>
<dbReference type="Gene3D" id="3.50.50.60">
    <property type="entry name" value="FAD/NAD(P)-binding domain"/>
    <property type="match status" value="1"/>
</dbReference>
<accession>A0ABR2UQT1</accession>
<dbReference type="PRINTS" id="PR00420">
    <property type="entry name" value="RNGMNOXGNASE"/>
</dbReference>
<keyword evidence="9" id="KW-1185">Reference proteome</keyword>
<evidence type="ECO:0000256" key="4">
    <source>
        <dbReference type="ARBA" id="ARBA00022827"/>
    </source>
</evidence>
<proteinExistence type="inferred from homology"/>
<name>A0ABR2UQT1_9PEZI</name>
<protein>
    <submittedName>
        <fullName evidence="8">FAD-binding domain-containing protein</fullName>
    </submittedName>
</protein>